<evidence type="ECO:0000313" key="2">
    <source>
        <dbReference type="Proteomes" id="UP001054837"/>
    </source>
</evidence>
<sequence length="124" mass="14361">MLPDVCSRTILNDSLDITIDYRCMEENLTHYTFKKLTEPEGRVEACNNGICCFVEYVADTMTENFYFGVFNVLQSGMRLAPRSVWDHHHHDNNRGIHVDAEQGEETLVVGMKGRCFDRDPPYIR</sequence>
<keyword evidence="2" id="KW-1185">Reference proteome</keyword>
<dbReference type="Proteomes" id="UP001054837">
    <property type="component" value="Unassembled WGS sequence"/>
</dbReference>
<reference evidence="1 2" key="1">
    <citation type="submission" date="2021-06" db="EMBL/GenBank/DDBJ databases">
        <title>Caerostris darwini draft genome.</title>
        <authorList>
            <person name="Kono N."/>
            <person name="Arakawa K."/>
        </authorList>
    </citation>
    <scope>NUCLEOTIDE SEQUENCE [LARGE SCALE GENOMIC DNA]</scope>
</reference>
<dbReference type="EMBL" id="BPLQ01010733">
    <property type="protein sequence ID" value="GIY52997.1"/>
    <property type="molecule type" value="Genomic_DNA"/>
</dbReference>
<name>A0AAV4U5H7_9ARAC</name>
<protein>
    <submittedName>
        <fullName evidence="1">Biotinidase</fullName>
    </submittedName>
</protein>
<proteinExistence type="predicted"/>
<evidence type="ECO:0000313" key="1">
    <source>
        <dbReference type="EMBL" id="GIY52997.1"/>
    </source>
</evidence>
<dbReference type="AlphaFoldDB" id="A0AAV4U5H7"/>
<accession>A0AAV4U5H7</accession>
<organism evidence="1 2">
    <name type="scientific">Caerostris darwini</name>
    <dbReference type="NCBI Taxonomy" id="1538125"/>
    <lineage>
        <taxon>Eukaryota</taxon>
        <taxon>Metazoa</taxon>
        <taxon>Ecdysozoa</taxon>
        <taxon>Arthropoda</taxon>
        <taxon>Chelicerata</taxon>
        <taxon>Arachnida</taxon>
        <taxon>Araneae</taxon>
        <taxon>Araneomorphae</taxon>
        <taxon>Entelegynae</taxon>
        <taxon>Araneoidea</taxon>
        <taxon>Araneidae</taxon>
        <taxon>Caerostris</taxon>
    </lineage>
</organism>
<gene>
    <name evidence="1" type="primary">BTD_1</name>
    <name evidence="1" type="ORF">CDAR_182211</name>
</gene>
<comment type="caution">
    <text evidence="1">The sequence shown here is derived from an EMBL/GenBank/DDBJ whole genome shotgun (WGS) entry which is preliminary data.</text>
</comment>